<protein>
    <submittedName>
        <fullName evidence="2">Uncharacterized protein</fullName>
    </submittedName>
</protein>
<dbReference type="EMBL" id="BK032876">
    <property type="protein sequence ID" value="DAF65269.1"/>
    <property type="molecule type" value="Genomic_DNA"/>
</dbReference>
<feature type="transmembrane region" description="Helical" evidence="1">
    <location>
        <begin position="37"/>
        <end position="58"/>
    </location>
</feature>
<keyword evidence="1" id="KW-1133">Transmembrane helix</keyword>
<name>A0A8S5TQ46_9CAUD</name>
<evidence type="ECO:0000256" key="1">
    <source>
        <dbReference type="SAM" id="Phobius"/>
    </source>
</evidence>
<evidence type="ECO:0000313" key="2">
    <source>
        <dbReference type="EMBL" id="DAF65269.1"/>
    </source>
</evidence>
<sequence>MNQIDMIDIQRRTIQIIDIKRKPRRIEHDDREEKKSAVMTVVAMALVIFLSIATWVIFGY</sequence>
<reference evidence="2" key="1">
    <citation type="journal article" date="2021" name="Proc. Natl. Acad. Sci. U.S.A.">
        <title>A Catalog of Tens of Thousands of Viruses from Human Metagenomes Reveals Hidden Associations with Chronic Diseases.</title>
        <authorList>
            <person name="Tisza M.J."/>
            <person name="Buck C.B."/>
        </authorList>
    </citation>
    <scope>NUCLEOTIDE SEQUENCE</scope>
    <source>
        <strain evidence="2">CtCXW4</strain>
    </source>
</reference>
<proteinExistence type="predicted"/>
<keyword evidence="1" id="KW-0812">Transmembrane</keyword>
<keyword evidence="1" id="KW-0472">Membrane</keyword>
<organism evidence="2">
    <name type="scientific">Myoviridae sp. ctCXW4</name>
    <dbReference type="NCBI Taxonomy" id="2827669"/>
    <lineage>
        <taxon>Viruses</taxon>
        <taxon>Duplodnaviria</taxon>
        <taxon>Heunggongvirae</taxon>
        <taxon>Uroviricota</taxon>
        <taxon>Caudoviricetes</taxon>
    </lineage>
</organism>
<accession>A0A8S5TQ46</accession>